<accession>A0A133UYB6</accession>
<gene>
    <name evidence="3" type="ORF">AKJ41_05835</name>
</gene>
<feature type="compositionally biased region" description="Polar residues" evidence="1">
    <location>
        <begin position="44"/>
        <end position="54"/>
    </location>
</feature>
<evidence type="ECO:0000256" key="2">
    <source>
        <dbReference type="SAM" id="Phobius"/>
    </source>
</evidence>
<feature type="compositionally biased region" description="Basic and acidic residues" evidence="1">
    <location>
        <begin position="56"/>
        <end position="66"/>
    </location>
</feature>
<feature type="region of interest" description="Disordered" evidence="1">
    <location>
        <begin position="1"/>
        <end position="74"/>
    </location>
</feature>
<dbReference type="AlphaFoldDB" id="A0A133UYB6"/>
<evidence type="ECO:0000313" key="4">
    <source>
        <dbReference type="Proteomes" id="UP000070344"/>
    </source>
</evidence>
<dbReference type="Proteomes" id="UP000070344">
    <property type="component" value="Unassembled WGS sequence"/>
</dbReference>
<keyword evidence="2" id="KW-0812">Transmembrane</keyword>
<protein>
    <submittedName>
        <fullName evidence="3">Uncharacterized protein</fullName>
    </submittedName>
</protein>
<evidence type="ECO:0000313" key="3">
    <source>
        <dbReference type="EMBL" id="KXA99192.1"/>
    </source>
</evidence>
<keyword evidence="2" id="KW-0472">Membrane</keyword>
<comment type="caution">
    <text evidence="3">The sequence shown here is derived from an EMBL/GenBank/DDBJ whole genome shotgun (WGS) entry which is preliminary data.</text>
</comment>
<evidence type="ECO:0000256" key="1">
    <source>
        <dbReference type="SAM" id="MobiDB-lite"/>
    </source>
</evidence>
<feature type="compositionally biased region" description="Basic and acidic residues" evidence="1">
    <location>
        <begin position="1"/>
        <end position="43"/>
    </location>
</feature>
<keyword evidence="4" id="KW-1185">Reference proteome</keyword>
<sequence length="109" mass="12627">MGKTKVRENIPTKEAERRSSSTEKTRDKREVYIRQGEIERQPSDDPTSVSTAQDAENDHERNDDNKHRLHRGKHDPHVLLPKFLQLALKLVSLLPVIFLLGSLEFVLKF</sequence>
<dbReference type="EMBL" id="LHXV01000105">
    <property type="protein sequence ID" value="KXA99192.1"/>
    <property type="molecule type" value="Genomic_DNA"/>
</dbReference>
<name>A0A133UYB6_9EURY</name>
<organism evidence="3 4">
    <name type="scientific">candidate division MSBL1 archaeon SCGC-AAA259O05</name>
    <dbReference type="NCBI Taxonomy" id="1698271"/>
    <lineage>
        <taxon>Archaea</taxon>
        <taxon>Methanobacteriati</taxon>
        <taxon>Methanobacteriota</taxon>
        <taxon>candidate division MSBL1</taxon>
    </lineage>
</organism>
<proteinExistence type="predicted"/>
<reference evidence="3 4" key="1">
    <citation type="journal article" date="2016" name="Sci. Rep.">
        <title>Metabolic traits of an uncultured archaeal lineage -MSBL1- from brine pools of the Red Sea.</title>
        <authorList>
            <person name="Mwirichia R."/>
            <person name="Alam I."/>
            <person name="Rashid M."/>
            <person name="Vinu M."/>
            <person name="Ba-Alawi W."/>
            <person name="Anthony Kamau A."/>
            <person name="Kamanda Ngugi D."/>
            <person name="Goker M."/>
            <person name="Klenk H.P."/>
            <person name="Bajic V."/>
            <person name="Stingl U."/>
        </authorList>
    </citation>
    <scope>NUCLEOTIDE SEQUENCE [LARGE SCALE GENOMIC DNA]</scope>
    <source>
        <strain evidence="3">SCGC-AAA259O05</strain>
    </source>
</reference>
<feature type="transmembrane region" description="Helical" evidence="2">
    <location>
        <begin position="86"/>
        <end position="107"/>
    </location>
</feature>
<keyword evidence="2" id="KW-1133">Transmembrane helix</keyword>